<evidence type="ECO:0000256" key="4">
    <source>
        <dbReference type="ARBA" id="ARBA00023125"/>
    </source>
</evidence>
<dbReference type="SMART" id="SM00345">
    <property type="entry name" value="HTH_GNTR"/>
    <property type="match status" value="1"/>
</dbReference>
<keyword evidence="2" id="KW-0663">Pyridoxal phosphate</keyword>
<dbReference type="PANTHER" id="PTHR46577">
    <property type="entry name" value="HTH-TYPE TRANSCRIPTIONAL REGULATORY PROTEIN GABR"/>
    <property type="match status" value="1"/>
</dbReference>
<name>A0A4S4FMW1_9MICO</name>
<keyword evidence="7" id="KW-0808">Transferase</keyword>
<dbReference type="PROSITE" id="PS50949">
    <property type="entry name" value="HTH_GNTR"/>
    <property type="match status" value="1"/>
</dbReference>
<dbReference type="PANTHER" id="PTHR46577:SF2">
    <property type="entry name" value="TRANSCRIPTIONAL REGULATORY PROTEIN"/>
    <property type="match status" value="1"/>
</dbReference>
<organism evidence="7 8">
    <name type="scientific">Naasia lichenicola</name>
    <dbReference type="NCBI Taxonomy" id="2565933"/>
    <lineage>
        <taxon>Bacteria</taxon>
        <taxon>Bacillati</taxon>
        <taxon>Actinomycetota</taxon>
        <taxon>Actinomycetes</taxon>
        <taxon>Micrococcales</taxon>
        <taxon>Microbacteriaceae</taxon>
        <taxon>Naasia</taxon>
    </lineage>
</organism>
<dbReference type="EMBL" id="SSSM01000003">
    <property type="protein sequence ID" value="THG31769.1"/>
    <property type="molecule type" value="Genomic_DNA"/>
</dbReference>
<proteinExistence type="inferred from homology"/>
<dbReference type="InterPro" id="IPR036388">
    <property type="entry name" value="WH-like_DNA-bd_sf"/>
</dbReference>
<dbReference type="CDD" id="cd07377">
    <property type="entry name" value="WHTH_GntR"/>
    <property type="match status" value="1"/>
</dbReference>
<dbReference type="RefSeq" id="WP_136426889.1">
    <property type="nucleotide sequence ID" value="NZ_SSSM01000003.1"/>
</dbReference>
<comment type="caution">
    <text evidence="7">The sequence shown here is derived from an EMBL/GenBank/DDBJ whole genome shotgun (WGS) entry which is preliminary data.</text>
</comment>
<dbReference type="SUPFAM" id="SSF53383">
    <property type="entry name" value="PLP-dependent transferases"/>
    <property type="match status" value="1"/>
</dbReference>
<evidence type="ECO:0000256" key="2">
    <source>
        <dbReference type="ARBA" id="ARBA00022898"/>
    </source>
</evidence>
<feature type="domain" description="HTH gntR-type" evidence="6">
    <location>
        <begin position="10"/>
        <end position="78"/>
    </location>
</feature>
<evidence type="ECO:0000259" key="6">
    <source>
        <dbReference type="PROSITE" id="PS50949"/>
    </source>
</evidence>
<dbReference type="GO" id="GO:0030170">
    <property type="term" value="F:pyridoxal phosphate binding"/>
    <property type="evidence" value="ECO:0007669"/>
    <property type="project" value="InterPro"/>
</dbReference>
<dbReference type="GO" id="GO:0008483">
    <property type="term" value="F:transaminase activity"/>
    <property type="evidence" value="ECO:0007669"/>
    <property type="project" value="UniProtKB-KW"/>
</dbReference>
<dbReference type="InterPro" id="IPR015424">
    <property type="entry name" value="PyrdxlP-dep_Trfase"/>
</dbReference>
<dbReference type="InterPro" id="IPR015421">
    <property type="entry name" value="PyrdxlP-dep_Trfase_major"/>
</dbReference>
<keyword evidence="3" id="KW-0805">Transcription regulation</keyword>
<sequence>MSSLADHIEEPTSRAIAAAVARLVTSGELAPGDRLPTVRDLATELGVSPATVSNAWQALSRAGLVVSRGRSGTTVRGAPRDWLPQRYQDIDGSGETRLDLSRGTPDPELLPSLQAALTRVPDRAQTSSYQAKPDIPELHDLLRDRWPSRVESLTVTNGALDALDRVFGTLLTFGDRVLVESPGFPPILDLLEHYGASAIGVSLDADGLLPDSLASGLSRHPKALVMQPRAQNPTGASMTTARAEALARVLNRTSAGERVIVIEDDHSGEISTRPVVTLASWLPDRVLHIRSFAKSHGPDLRIGALGGPRSLVDRVVSRRLLGAGWTSRMTQRILLELLTDPVPVEQVAAARSAYAERQRTMSSALARHGIDLPLADGLNFWLPVHDERAALVSLAAEGIRVAPGGPFLPADSRTTEARVAEARGGDPRGAHVRVTVGIVREDHASIAAALAAASTAG</sequence>
<evidence type="ECO:0000313" key="8">
    <source>
        <dbReference type="Proteomes" id="UP000309133"/>
    </source>
</evidence>
<dbReference type="Pfam" id="PF00392">
    <property type="entry name" value="GntR"/>
    <property type="match status" value="1"/>
</dbReference>
<dbReference type="Gene3D" id="1.10.10.10">
    <property type="entry name" value="Winged helix-like DNA-binding domain superfamily/Winged helix DNA-binding domain"/>
    <property type="match status" value="1"/>
</dbReference>
<keyword evidence="5" id="KW-0804">Transcription</keyword>
<reference evidence="7 8" key="1">
    <citation type="submission" date="2019-04" db="EMBL/GenBank/DDBJ databases">
        <authorList>
            <person name="Jiang L."/>
        </authorList>
    </citation>
    <scope>NUCLEOTIDE SEQUENCE [LARGE SCALE GENOMIC DNA]</scope>
    <source>
        <strain evidence="7 8">YIM 131853</strain>
    </source>
</reference>
<dbReference type="InterPro" id="IPR051446">
    <property type="entry name" value="HTH_trans_reg/aminotransferase"/>
</dbReference>
<dbReference type="InterPro" id="IPR004839">
    <property type="entry name" value="Aminotransferase_I/II_large"/>
</dbReference>
<dbReference type="InterPro" id="IPR000524">
    <property type="entry name" value="Tscrpt_reg_HTH_GntR"/>
</dbReference>
<dbReference type="SUPFAM" id="SSF46785">
    <property type="entry name" value="Winged helix' DNA-binding domain"/>
    <property type="match status" value="1"/>
</dbReference>
<evidence type="ECO:0000313" key="7">
    <source>
        <dbReference type="EMBL" id="THG31769.1"/>
    </source>
</evidence>
<dbReference type="GO" id="GO:0003677">
    <property type="term" value="F:DNA binding"/>
    <property type="evidence" value="ECO:0007669"/>
    <property type="project" value="UniProtKB-KW"/>
</dbReference>
<keyword evidence="4" id="KW-0238">DNA-binding</keyword>
<dbReference type="OrthoDB" id="4336542at2"/>
<dbReference type="Proteomes" id="UP000309133">
    <property type="component" value="Unassembled WGS sequence"/>
</dbReference>
<comment type="similarity">
    <text evidence="1">In the C-terminal section; belongs to the class-I pyridoxal-phosphate-dependent aminotransferase family.</text>
</comment>
<dbReference type="GO" id="GO:0003700">
    <property type="term" value="F:DNA-binding transcription factor activity"/>
    <property type="evidence" value="ECO:0007669"/>
    <property type="project" value="InterPro"/>
</dbReference>
<evidence type="ECO:0000256" key="1">
    <source>
        <dbReference type="ARBA" id="ARBA00005384"/>
    </source>
</evidence>
<dbReference type="InterPro" id="IPR036390">
    <property type="entry name" value="WH_DNA-bd_sf"/>
</dbReference>
<evidence type="ECO:0000256" key="5">
    <source>
        <dbReference type="ARBA" id="ARBA00023163"/>
    </source>
</evidence>
<evidence type="ECO:0000256" key="3">
    <source>
        <dbReference type="ARBA" id="ARBA00023015"/>
    </source>
</evidence>
<keyword evidence="7" id="KW-0032">Aminotransferase</keyword>
<dbReference type="Gene3D" id="3.40.640.10">
    <property type="entry name" value="Type I PLP-dependent aspartate aminotransferase-like (Major domain)"/>
    <property type="match status" value="1"/>
</dbReference>
<dbReference type="CDD" id="cd00609">
    <property type="entry name" value="AAT_like"/>
    <property type="match status" value="1"/>
</dbReference>
<protein>
    <submittedName>
        <fullName evidence="7">Aminotransferase class I/II-fold pyridoxal phosphate-dependent enzyme</fullName>
    </submittedName>
</protein>
<gene>
    <name evidence="7" type="ORF">E6C64_06845</name>
</gene>
<dbReference type="AlphaFoldDB" id="A0A4S4FMW1"/>
<keyword evidence="8" id="KW-1185">Reference proteome</keyword>
<dbReference type="Pfam" id="PF00155">
    <property type="entry name" value="Aminotran_1_2"/>
    <property type="match status" value="1"/>
</dbReference>
<accession>A0A4S4FMW1</accession>